<dbReference type="STRING" id="59750.AWC31_34005"/>
<dbReference type="EMBL" id="LGTW01000001">
    <property type="protein sequence ID" value="KWX25895.1"/>
    <property type="molecule type" value="Genomic_DNA"/>
</dbReference>
<dbReference type="AlphaFoldDB" id="A0A132PUA8"/>
<gene>
    <name evidence="1" type="ORF">AFM11_00975</name>
</gene>
<evidence type="ECO:0000313" key="1">
    <source>
        <dbReference type="EMBL" id="KWX25895.1"/>
    </source>
</evidence>
<comment type="caution">
    <text evidence="1">The sequence shown here is derived from an EMBL/GenBank/DDBJ whole genome shotgun (WGS) entry which is preliminary data.</text>
</comment>
<name>A0A132PUA8_9MYCO</name>
<keyword evidence="2" id="KW-1185">Reference proteome</keyword>
<reference evidence="1 2" key="1">
    <citation type="submission" date="2015-07" db="EMBL/GenBank/DDBJ databases">
        <title>A draft genome sequence of Mycobacterium wolinskyi.</title>
        <authorList>
            <person name="de Man T.J."/>
            <person name="Perry K.A."/>
            <person name="Coulliette A.D."/>
            <person name="Jensen B."/>
            <person name="Toney N.C."/>
            <person name="Limbago B.M."/>
            <person name="Noble-Wang J."/>
        </authorList>
    </citation>
    <scope>NUCLEOTIDE SEQUENCE [LARGE SCALE GENOMIC DNA]</scope>
    <source>
        <strain evidence="1 2">CDC_01</strain>
    </source>
</reference>
<proteinExistence type="predicted"/>
<dbReference type="PATRIC" id="fig|59750.3.peg.201"/>
<evidence type="ECO:0000313" key="2">
    <source>
        <dbReference type="Proteomes" id="UP000070612"/>
    </source>
</evidence>
<accession>A0A132PUA8</accession>
<sequence length="75" mass="7546">MTVAPQVRGSIALGSHIPVALPGVQFDTMAAIRRPEPENHSPGVEVNAGKTVGVRLPAAAALACADDGRYGGIAA</sequence>
<protein>
    <submittedName>
        <fullName evidence="1">Uncharacterized protein</fullName>
    </submittedName>
</protein>
<dbReference type="Proteomes" id="UP000070612">
    <property type="component" value="Unassembled WGS sequence"/>
</dbReference>
<organism evidence="1 2">
    <name type="scientific">Mycolicibacterium wolinskyi</name>
    <dbReference type="NCBI Taxonomy" id="59750"/>
    <lineage>
        <taxon>Bacteria</taxon>
        <taxon>Bacillati</taxon>
        <taxon>Actinomycetota</taxon>
        <taxon>Actinomycetes</taxon>
        <taxon>Mycobacteriales</taxon>
        <taxon>Mycobacteriaceae</taxon>
        <taxon>Mycolicibacterium</taxon>
    </lineage>
</organism>